<keyword evidence="1" id="KW-0472">Membrane</keyword>
<gene>
    <name evidence="2" type="ORF">COX83_04705</name>
</gene>
<feature type="transmembrane region" description="Helical" evidence="1">
    <location>
        <begin position="18"/>
        <end position="36"/>
    </location>
</feature>
<dbReference type="Proteomes" id="UP000230078">
    <property type="component" value="Unassembled WGS sequence"/>
</dbReference>
<organism evidence="2 3">
    <name type="scientific">Candidatus Magasanikbacteria bacterium CG_4_10_14_0_2_um_filter_41_31</name>
    <dbReference type="NCBI Taxonomy" id="1974639"/>
    <lineage>
        <taxon>Bacteria</taxon>
        <taxon>Candidatus Magasanikiibacteriota</taxon>
    </lineage>
</organism>
<evidence type="ECO:0000313" key="2">
    <source>
        <dbReference type="EMBL" id="PIZ92275.1"/>
    </source>
</evidence>
<keyword evidence="1" id="KW-0812">Transmembrane</keyword>
<evidence type="ECO:0000256" key="1">
    <source>
        <dbReference type="SAM" id="Phobius"/>
    </source>
</evidence>
<protein>
    <submittedName>
        <fullName evidence="2">Uncharacterized protein</fullName>
    </submittedName>
</protein>
<name>A0A2M7V1R1_9BACT</name>
<accession>A0A2M7V1R1</accession>
<dbReference type="AlphaFoldDB" id="A0A2M7V1R1"/>
<feature type="transmembrane region" description="Helical" evidence="1">
    <location>
        <begin position="67"/>
        <end position="87"/>
    </location>
</feature>
<sequence>MLFQSLIPYLPSSIAETWIFVGAGISIILLVYAVFIEKEHRQDLIRLVGTGGLLTYAIYIHNLIFTIAMAALAVASLVEFIEIMLGLHKHSPEDLQRYKTFVRTKNLEPKQE</sequence>
<reference evidence="3" key="1">
    <citation type="submission" date="2017-09" db="EMBL/GenBank/DDBJ databases">
        <title>Depth-based differentiation of microbial function through sediment-hosted aquifers and enrichment of novel symbionts in the deep terrestrial subsurface.</title>
        <authorList>
            <person name="Probst A.J."/>
            <person name="Ladd B."/>
            <person name="Jarett J.K."/>
            <person name="Geller-Mcgrath D.E."/>
            <person name="Sieber C.M.K."/>
            <person name="Emerson J.B."/>
            <person name="Anantharaman K."/>
            <person name="Thomas B.C."/>
            <person name="Malmstrom R."/>
            <person name="Stieglmeier M."/>
            <person name="Klingl A."/>
            <person name="Woyke T."/>
            <person name="Ryan C.M."/>
            <person name="Banfield J.F."/>
        </authorList>
    </citation>
    <scope>NUCLEOTIDE SEQUENCE [LARGE SCALE GENOMIC DNA]</scope>
</reference>
<keyword evidence="1" id="KW-1133">Transmembrane helix</keyword>
<proteinExistence type="predicted"/>
<dbReference type="EMBL" id="PFPI01000063">
    <property type="protein sequence ID" value="PIZ92275.1"/>
    <property type="molecule type" value="Genomic_DNA"/>
</dbReference>
<evidence type="ECO:0000313" key="3">
    <source>
        <dbReference type="Proteomes" id="UP000230078"/>
    </source>
</evidence>
<comment type="caution">
    <text evidence="2">The sequence shown here is derived from an EMBL/GenBank/DDBJ whole genome shotgun (WGS) entry which is preliminary data.</text>
</comment>